<keyword evidence="3" id="KW-1185">Reference proteome</keyword>
<dbReference type="InterPro" id="IPR036779">
    <property type="entry name" value="LysM_dom_sf"/>
</dbReference>
<dbReference type="EMBL" id="MW601223">
    <property type="protein sequence ID" value="QTF82116.1"/>
    <property type="molecule type" value="Genomic_DNA"/>
</dbReference>
<name>A0A8A5LQ64_9CAUD</name>
<gene>
    <name evidence="2" type="primary">19</name>
    <name evidence="2" type="ORF">SEA_PRAIRIE_19</name>
</gene>
<dbReference type="Gene3D" id="3.10.350.10">
    <property type="entry name" value="LysM domain"/>
    <property type="match status" value="1"/>
</dbReference>
<dbReference type="Pfam" id="PF01476">
    <property type="entry name" value="LysM"/>
    <property type="match status" value="1"/>
</dbReference>
<evidence type="ECO:0000259" key="1">
    <source>
        <dbReference type="PROSITE" id="PS51782"/>
    </source>
</evidence>
<organism evidence="2 3">
    <name type="scientific">Arthrobacter phage Prairie</name>
    <dbReference type="NCBI Taxonomy" id="2816463"/>
    <lineage>
        <taxon>Viruses</taxon>
        <taxon>Duplodnaviria</taxon>
        <taxon>Heunggongvirae</taxon>
        <taxon>Uroviricota</taxon>
        <taxon>Caudoviricetes</taxon>
        <taxon>Berryhillviridae</taxon>
        <taxon>Lilmacvirus</taxon>
        <taxon>Lilmacvirus prairie</taxon>
    </lineage>
</organism>
<evidence type="ECO:0000313" key="3">
    <source>
        <dbReference type="Proteomes" id="UP000664925"/>
    </source>
</evidence>
<reference evidence="2" key="1">
    <citation type="submission" date="2021-02" db="EMBL/GenBank/DDBJ databases">
        <authorList>
            <person name="Johnson B.J."/>
            <person name="Isenhart S.H."/>
            <person name="Brown D.K."/>
            <person name="Kleven A.S."/>
            <person name="Bohn B.R."/>
            <person name="Martinez L.A."/>
            <person name="Garcia C.A."/>
            <person name="Zack K.M."/>
            <person name="Garlena R.A."/>
            <person name="Russell D.A."/>
            <person name="Jacobs-Sera D."/>
            <person name="Hatfull G.F."/>
        </authorList>
    </citation>
    <scope>NUCLEOTIDE SEQUENCE</scope>
</reference>
<sequence>MTAVRVLTSRPAAPGRLIMIASNGSVLPFPTTPPTLNWANAAEYGTIPRQGKKAVTRRTAYGLRRLELKLTVASLDYRASVEAVIRKFDSFAGAGLPVRFNGGSGGFEQKCWWTIKSFSVDVTQRATNNEASRAEVSFELEEYVAVAVTLAKIIQPKPKPKAPPKPTPVRTHTVVRGDTLWGIAARYLKNGARWPEIHRLNLSKIRNPHWIYPGQVFRIP</sequence>
<dbReference type="PANTHER" id="PTHR34700">
    <property type="entry name" value="POTASSIUM BINDING PROTEIN KBP"/>
    <property type="match status" value="1"/>
</dbReference>
<feature type="domain" description="LysM" evidence="1">
    <location>
        <begin position="170"/>
        <end position="219"/>
    </location>
</feature>
<proteinExistence type="predicted"/>
<dbReference type="SUPFAM" id="SSF54106">
    <property type="entry name" value="LysM domain"/>
    <property type="match status" value="1"/>
</dbReference>
<protein>
    <recommendedName>
        <fullName evidence="1">LysM domain-containing protein</fullName>
    </recommendedName>
</protein>
<dbReference type="SMART" id="SM00257">
    <property type="entry name" value="LysM"/>
    <property type="match status" value="1"/>
</dbReference>
<evidence type="ECO:0000313" key="2">
    <source>
        <dbReference type="EMBL" id="QTF82116.1"/>
    </source>
</evidence>
<dbReference type="Proteomes" id="UP000664925">
    <property type="component" value="Segment"/>
</dbReference>
<dbReference type="PANTHER" id="PTHR34700:SF4">
    <property type="entry name" value="PHAGE-LIKE ELEMENT PBSX PROTEIN XKDP"/>
    <property type="match status" value="1"/>
</dbReference>
<accession>A0A8A5LQ64</accession>
<dbReference type="InterPro" id="IPR052196">
    <property type="entry name" value="Bact_Kbp"/>
</dbReference>
<dbReference type="InterPro" id="IPR018392">
    <property type="entry name" value="LysM"/>
</dbReference>
<dbReference type="PROSITE" id="PS51782">
    <property type="entry name" value="LYSM"/>
    <property type="match status" value="1"/>
</dbReference>
<dbReference type="CDD" id="cd00118">
    <property type="entry name" value="LysM"/>
    <property type="match status" value="1"/>
</dbReference>